<dbReference type="PANTHER" id="PTHR33164">
    <property type="entry name" value="TRANSCRIPTIONAL REGULATOR, MARR FAMILY"/>
    <property type="match status" value="1"/>
</dbReference>
<keyword evidence="3" id="KW-0804">Transcription</keyword>
<evidence type="ECO:0000256" key="2">
    <source>
        <dbReference type="ARBA" id="ARBA00023125"/>
    </source>
</evidence>
<gene>
    <name evidence="5" type="ORF">WAZ07_21590</name>
</gene>
<dbReference type="EMBL" id="JBAWSX010000017">
    <property type="protein sequence ID" value="MEI4803786.1"/>
    <property type="molecule type" value="Genomic_DNA"/>
</dbReference>
<dbReference type="InterPro" id="IPR039422">
    <property type="entry name" value="MarR/SlyA-like"/>
</dbReference>
<feature type="domain" description="HTH marR-type" evidence="4">
    <location>
        <begin position="3"/>
        <end position="145"/>
    </location>
</feature>
<keyword evidence="6" id="KW-1185">Reference proteome</keyword>
<organism evidence="5 6">
    <name type="scientific">Bacillus bruguierae</name>
    <dbReference type="NCBI Taxonomy" id="3127667"/>
    <lineage>
        <taxon>Bacteria</taxon>
        <taxon>Bacillati</taxon>
        <taxon>Bacillota</taxon>
        <taxon>Bacilli</taxon>
        <taxon>Bacillales</taxon>
        <taxon>Bacillaceae</taxon>
        <taxon>Bacillus</taxon>
    </lineage>
</organism>
<dbReference type="InterPro" id="IPR023187">
    <property type="entry name" value="Tscrpt_reg_MarR-type_CS"/>
</dbReference>
<dbReference type="PRINTS" id="PR00598">
    <property type="entry name" value="HTHMARR"/>
</dbReference>
<evidence type="ECO:0000256" key="1">
    <source>
        <dbReference type="ARBA" id="ARBA00023015"/>
    </source>
</evidence>
<dbReference type="InterPro" id="IPR036390">
    <property type="entry name" value="WH_DNA-bd_sf"/>
</dbReference>
<dbReference type="RefSeq" id="WP_336474089.1">
    <property type="nucleotide sequence ID" value="NZ_JBAWSX010000017.1"/>
</dbReference>
<dbReference type="InterPro" id="IPR000835">
    <property type="entry name" value="HTH_MarR-typ"/>
</dbReference>
<dbReference type="PANTHER" id="PTHR33164:SF89">
    <property type="entry name" value="MARR FAMILY REGULATORY PROTEIN"/>
    <property type="match status" value="1"/>
</dbReference>
<accession>A0ABU8FM59</accession>
<dbReference type="InterPro" id="IPR036388">
    <property type="entry name" value="WH-like_DNA-bd_sf"/>
</dbReference>
<evidence type="ECO:0000259" key="4">
    <source>
        <dbReference type="PROSITE" id="PS50995"/>
    </source>
</evidence>
<protein>
    <submittedName>
        <fullName evidence="5">MarR family transcriptional regulator</fullName>
    </submittedName>
</protein>
<dbReference type="Gene3D" id="1.10.10.10">
    <property type="entry name" value="Winged helix-like DNA-binding domain superfamily/Winged helix DNA-binding domain"/>
    <property type="match status" value="1"/>
</dbReference>
<dbReference type="SMART" id="SM00347">
    <property type="entry name" value="HTH_MARR"/>
    <property type="match status" value="1"/>
</dbReference>
<dbReference type="PROSITE" id="PS50995">
    <property type="entry name" value="HTH_MARR_2"/>
    <property type="match status" value="1"/>
</dbReference>
<reference evidence="5 6" key="1">
    <citation type="submission" date="2024-01" db="EMBL/GenBank/DDBJ databases">
        <title>Seven novel Bacillus-like species.</title>
        <authorList>
            <person name="Liu G."/>
        </authorList>
    </citation>
    <scope>NUCLEOTIDE SEQUENCE [LARGE SCALE GENOMIC DNA]</scope>
    <source>
        <strain evidence="5 6">FJAT-51639</strain>
    </source>
</reference>
<keyword evidence="1" id="KW-0805">Transcription regulation</keyword>
<dbReference type="SUPFAM" id="SSF46785">
    <property type="entry name" value="Winged helix' DNA-binding domain"/>
    <property type="match status" value="1"/>
</dbReference>
<dbReference type="PROSITE" id="PS01117">
    <property type="entry name" value="HTH_MARR_1"/>
    <property type="match status" value="1"/>
</dbReference>
<sequence length="187" mass="21565">MDINLIMKELHAMQQSYATLFSVVNKVQTRGDEYLEILTSRQHMALIAIAHLPIESTTLINIAKKLGTTKQTANKLITSLVKKGYVKTVPSKIDKRSINMEITPEGKKALIACSEKSTYFLADMFHNFTTDEIEMFWRLLQKLYRFDGEEQDGFEEKANLEVDEHVLINNQEKILAEFSRRRYGGME</sequence>
<evidence type="ECO:0000313" key="5">
    <source>
        <dbReference type="EMBL" id="MEI4803786.1"/>
    </source>
</evidence>
<evidence type="ECO:0000256" key="3">
    <source>
        <dbReference type="ARBA" id="ARBA00023163"/>
    </source>
</evidence>
<name>A0ABU8FM59_9BACI</name>
<proteinExistence type="predicted"/>
<comment type="caution">
    <text evidence="5">The sequence shown here is derived from an EMBL/GenBank/DDBJ whole genome shotgun (WGS) entry which is preliminary data.</text>
</comment>
<dbReference type="Pfam" id="PF12802">
    <property type="entry name" value="MarR_2"/>
    <property type="match status" value="1"/>
</dbReference>
<evidence type="ECO:0000313" key="6">
    <source>
        <dbReference type="Proteomes" id="UP001372526"/>
    </source>
</evidence>
<keyword evidence="2" id="KW-0238">DNA-binding</keyword>
<dbReference type="Proteomes" id="UP001372526">
    <property type="component" value="Unassembled WGS sequence"/>
</dbReference>